<proteinExistence type="predicted"/>
<name>A0AAW0CHT6_9AGAR</name>
<dbReference type="Proteomes" id="UP001362999">
    <property type="component" value="Unassembled WGS sequence"/>
</dbReference>
<feature type="compositionally biased region" description="Basic and acidic residues" evidence="1">
    <location>
        <begin position="16"/>
        <end position="26"/>
    </location>
</feature>
<dbReference type="EMBL" id="JAWWNJ010000017">
    <property type="protein sequence ID" value="KAK7038379.1"/>
    <property type="molecule type" value="Genomic_DNA"/>
</dbReference>
<dbReference type="AlphaFoldDB" id="A0AAW0CHT6"/>
<protein>
    <submittedName>
        <fullName evidence="2">Uncharacterized protein</fullName>
    </submittedName>
</protein>
<gene>
    <name evidence="2" type="ORF">R3P38DRAFT_543829</name>
</gene>
<feature type="region of interest" description="Disordered" evidence="1">
    <location>
        <begin position="16"/>
        <end position="42"/>
    </location>
</feature>
<evidence type="ECO:0000313" key="2">
    <source>
        <dbReference type="EMBL" id="KAK7038379.1"/>
    </source>
</evidence>
<reference evidence="2 3" key="1">
    <citation type="journal article" date="2024" name="J Genomics">
        <title>Draft genome sequencing and assembly of Favolaschia claudopus CIRM-BRFM 2984 isolated from oak limbs.</title>
        <authorList>
            <person name="Navarro D."/>
            <person name="Drula E."/>
            <person name="Chaduli D."/>
            <person name="Cazenave R."/>
            <person name="Ahrendt S."/>
            <person name="Wang J."/>
            <person name="Lipzen A."/>
            <person name="Daum C."/>
            <person name="Barry K."/>
            <person name="Grigoriev I.V."/>
            <person name="Favel A."/>
            <person name="Rosso M.N."/>
            <person name="Martin F."/>
        </authorList>
    </citation>
    <scope>NUCLEOTIDE SEQUENCE [LARGE SCALE GENOMIC DNA]</scope>
    <source>
        <strain evidence="2 3">CIRM-BRFM 2984</strain>
    </source>
</reference>
<sequence length="211" mass="23871">MVSPSGLRWAREVKVSGDGQRSEVKKRSFKGKHSTGMSMLPRHPPHQGWVSFSYPTCSRPHTLTGSVLSSTRSLRWDVTILVRPRECGWCGFSSKRWSCCRGQFHFRIGARNRREEASRWKERSRKVDGTGGTCVMIGMRWASQLPSSFSRARRPGTTAGGEAYCKGRCVRKVPRTCTPAHAACRSNYRWGWWQPRMGNSLRVRILGVGAI</sequence>
<keyword evidence="3" id="KW-1185">Reference proteome</keyword>
<evidence type="ECO:0000256" key="1">
    <source>
        <dbReference type="SAM" id="MobiDB-lite"/>
    </source>
</evidence>
<comment type="caution">
    <text evidence="2">The sequence shown here is derived from an EMBL/GenBank/DDBJ whole genome shotgun (WGS) entry which is preliminary data.</text>
</comment>
<evidence type="ECO:0000313" key="3">
    <source>
        <dbReference type="Proteomes" id="UP001362999"/>
    </source>
</evidence>
<accession>A0AAW0CHT6</accession>
<organism evidence="2 3">
    <name type="scientific">Favolaschia claudopus</name>
    <dbReference type="NCBI Taxonomy" id="2862362"/>
    <lineage>
        <taxon>Eukaryota</taxon>
        <taxon>Fungi</taxon>
        <taxon>Dikarya</taxon>
        <taxon>Basidiomycota</taxon>
        <taxon>Agaricomycotina</taxon>
        <taxon>Agaricomycetes</taxon>
        <taxon>Agaricomycetidae</taxon>
        <taxon>Agaricales</taxon>
        <taxon>Marasmiineae</taxon>
        <taxon>Mycenaceae</taxon>
        <taxon>Favolaschia</taxon>
    </lineage>
</organism>